<dbReference type="SUPFAM" id="SSF49584">
    <property type="entry name" value="Periplasmic chaperone C-domain"/>
    <property type="match status" value="1"/>
</dbReference>
<dbReference type="PANTHER" id="PTHR30251:SF0">
    <property type="entry name" value="FIMBRIAL CHAPERONE PROTEIN ELFD-RELATED"/>
    <property type="match status" value="1"/>
</dbReference>
<gene>
    <name evidence="9" type="ORF">IV433_07180</name>
</gene>
<dbReference type="InterPro" id="IPR016147">
    <property type="entry name" value="Pili_assmbl_chaperone_N"/>
</dbReference>
<comment type="subcellular location">
    <subcellularLocation>
        <location evidence="1">Periplasm</location>
    </subcellularLocation>
</comment>
<dbReference type="PRINTS" id="PR00969">
    <property type="entry name" value="CHAPERONPILI"/>
</dbReference>
<dbReference type="InterPro" id="IPR016148">
    <property type="entry name" value="Pili_assmbl_chaperone_C"/>
</dbReference>
<dbReference type="InterPro" id="IPR050643">
    <property type="entry name" value="Periplasmic_pilus_chap"/>
</dbReference>
<accession>A0ABS0E280</accession>
<dbReference type="InterPro" id="IPR008962">
    <property type="entry name" value="PapD-like_sf"/>
</dbReference>
<feature type="chain" id="PRO_5046423525" evidence="6">
    <location>
        <begin position="28"/>
        <end position="234"/>
    </location>
</feature>
<comment type="caution">
    <text evidence="9">The sequence shown here is derived from an EMBL/GenBank/DDBJ whole genome shotgun (WGS) entry which is preliminary data.</text>
</comment>
<dbReference type="Gene3D" id="2.60.40.10">
    <property type="entry name" value="Immunoglobulins"/>
    <property type="match status" value="2"/>
</dbReference>
<feature type="signal peptide" evidence="6">
    <location>
        <begin position="1"/>
        <end position="27"/>
    </location>
</feature>
<evidence type="ECO:0000259" key="7">
    <source>
        <dbReference type="Pfam" id="PF00345"/>
    </source>
</evidence>
<dbReference type="PANTHER" id="PTHR30251">
    <property type="entry name" value="PILUS ASSEMBLY CHAPERONE"/>
    <property type="match status" value="1"/>
</dbReference>
<dbReference type="EMBL" id="JADOBI010000003">
    <property type="protein sequence ID" value="MBF7979193.1"/>
    <property type="molecule type" value="Genomic_DNA"/>
</dbReference>
<evidence type="ECO:0000256" key="3">
    <source>
        <dbReference type="ARBA" id="ARBA00022729"/>
    </source>
</evidence>
<evidence type="ECO:0000256" key="4">
    <source>
        <dbReference type="ARBA" id="ARBA00022764"/>
    </source>
</evidence>
<dbReference type="SUPFAM" id="SSF49354">
    <property type="entry name" value="PapD-like"/>
    <property type="match status" value="1"/>
</dbReference>
<dbReference type="InterPro" id="IPR001829">
    <property type="entry name" value="Pili_assmbl_chaperone_bac"/>
</dbReference>
<evidence type="ECO:0000313" key="9">
    <source>
        <dbReference type="EMBL" id="MBF7979193.1"/>
    </source>
</evidence>
<keyword evidence="4" id="KW-0574">Periplasm</keyword>
<keyword evidence="3 6" id="KW-0732">Signal</keyword>
<evidence type="ECO:0000259" key="8">
    <source>
        <dbReference type="Pfam" id="PF02753"/>
    </source>
</evidence>
<dbReference type="InterPro" id="IPR013783">
    <property type="entry name" value="Ig-like_fold"/>
</dbReference>
<sequence>MFSIPFRAALHTLLIPLCLLAASTASAEGGIAIGGTRVIYPAGQKEVGMSVRNTSAETSFMIQSWVESPDGKKTPDFIVTPPLFVSGPRNENTLRIMYVGDAQKKDQESLYYFNVKSIPSMDKKEIEGKNMLILAAITRVKLFLRPSGLKPSIEKAPGMLTFRRKGNQTEVTNPSPYYITMAQIMTGAQKPEDTMVPPRGTALISAAGSPGNTISFRTINDYGAVTPVQRVPVQ</sequence>
<evidence type="ECO:0000256" key="6">
    <source>
        <dbReference type="SAM" id="SignalP"/>
    </source>
</evidence>
<feature type="domain" description="Pili assembly chaperone C-terminal" evidence="8">
    <location>
        <begin position="171"/>
        <end position="226"/>
    </location>
</feature>
<keyword evidence="5" id="KW-0143">Chaperone</keyword>
<organism evidence="9 10">
    <name type="scientific">Rahnella laticis</name>
    <dbReference type="NCBI Taxonomy" id="2787622"/>
    <lineage>
        <taxon>Bacteria</taxon>
        <taxon>Pseudomonadati</taxon>
        <taxon>Pseudomonadota</taxon>
        <taxon>Gammaproteobacteria</taxon>
        <taxon>Enterobacterales</taxon>
        <taxon>Yersiniaceae</taxon>
        <taxon>Rahnella</taxon>
    </lineage>
</organism>
<protein>
    <submittedName>
        <fullName evidence="9">Fimbria/pilus periplasmic chaperone</fullName>
    </submittedName>
</protein>
<evidence type="ECO:0000313" key="10">
    <source>
        <dbReference type="Proteomes" id="UP000636811"/>
    </source>
</evidence>
<evidence type="ECO:0000256" key="5">
    <source>
        <dbReference type="ARBA" id="ARBA00023186"/>
    </source>
</evidence>
<dbReference type="Proteomes" id="UP000636811">
    <property type="component" value="Unassembled WGS sequence"/>
</dbReference>
<reference evidence="9 10" key="1">
    <citation type="submission" date="2020-11" db="EMBL/GenBank/DDBJ databases">
        <title>Taxonomic investigation of Rahnella strains.</title>
        <authorList>
            <person name="Lee S.D."/>
        </authorList>
    </citation>
    <scope>NUCLEOTIDE SEQUENCE [LARGE SCALE GENOMIC DNA]</scope>
    <source>
        <strain evidence="9 10">SAP-17</strain>
    </source>
</reference>
<evidence type="ECO:0000256" key="1">
    <source>
        <dbReference type="ARBA" id="ARBA00004418"/>
    </source>
</evidence>
<dbReference type="InterPro" id="IPR036316">
    <property type="entry name" value="Pili_assmbl_chap_C_dom_sf"/>
</dbReference>
<dbReference type="Pfam" id="PF00345">
    <property type="entry name" value="PapD_N"/>
    <property type="match status" value="1"/>
</dbReference>
<name>A0ABS0E280_9GAMM</name>
<proteinExistence type="inferred from homology"/>
<comment type="similarity">
    <text evidence="2">Belongs to the periplasmic pilus chaperone family.</text>
</comment>
<feature type="domain" description="Pili assembly chaperone N-terminal" evidence="7">
    <location>
        <begin position="30"/>
        <end position="149"/>
    </location>
</feature>
<dbReference type="Pfam" id="PF02753">
    <property type="entry name" value="PapD_C"/>
    <property type="match status" value="1"/>
</dbReference>
<keyword evidence="10" id="KW-1185">Reference proteome</keyword>
<dbReference type="RefSeq" id="WP_195813841.1">
    <property type="nucleotide sequence ID" value="NZ_JADOBI010000003.1"/>
</dbReference>
<evidence type="ECO:0000256" key="2">
    <source>
        <dbReference type="ARBA" id="ARBA00007399"/>
    </source>
</evidence>